<dbReference type="PROSITE" id="PS00108">
    <property type="entry name" value="PROTEIN_KINASE_ST"/>
    <property type="match status" value="1"/>
</dbReference>
<keyword evidence="6 7" id="KW-0067">ATP-binding</keyword>
<feature type="compositionally biased region" description="Polar residues" evidence="9">
    <location>
        <begin position="418"/>
        <end position="427"/>
    </location>
</feature>
<name>A0A811JSK6_9BILA</name>
<dbReference type="SMART" id="SM00220">
    <property type="entry name" value="S_TKc"/>
    <property type="match status" value="1"/>
</dbReference>
<comment type="similarity">
    <text evidence="1">Belongs to the protein kinase superfamily. STE Ser/Thr protein kinase family. MAP kinase kinase kinase subfamily.</text>
</comment>
<dbReference type="InterPro" id="IPR001245">
    <property type="entry name" value="Ser-Thr/Tyr_kinase_cat_dom"/>
</dbReference>
<dbReference type="GO" id="GO:0019899">
    <property type="term" value="F:enzyme binding"/>
    <property type="evidence" value="ECO:0007669"/>
    <property type="project" value="UniProtKB-ARBA"/>
</dbReference>
<dbReference type="Proteomes" id="UP000783686">
    <property type="component" value="Unassembled WGS sequence"/>
</dbReference>
<dbReference type="InterPro" id="IPR008271">
    <property type="entry name" value="Ser/Thr_kinase_AS"/>
</dbReference>
<dbReference type="PANTHER" id="PTHR46716">
    <property type="entry name" value="MITOGEN-ACTIVATED PROTEIN KINASE KINASE KINASE 7"/>
    <property type="match status" value="1"/>
</dbReference>
<dbReference type="GO" id="GO:0006950">
    <property type="term" value="P:response to stress"/>
    <property type="evidence" value="ECO:0007669"/>
    <property type="project" value="UniProtKB-ARBA"/>
</dbReference>
<keyword evidence="5" id="KW-0418">Kinase</keyword>
<dbReference type="EMBL" id="CAJFCW020000001">
    <property type="protein sequence ID" value="CAG9081106.1"/>
    <property type="molecule type" value="Genomic_DNA"/>
</dbReference>
<feature type="region of interest" description="Disordered" evidence="9">
    <location>
        <begin position="338"/>
        <end position="357"/>
    </location>
</feature>
<dbReference type="InterPro" id="IPR000719">
    <property type="entry name" value="Prot_kinase_dom"/>
</dbReference>
<evidence type="ECO:0000256" key="5">
    <source>
        <dbReference type="ARBA" id="ARBA00022777"/>
    </source>
</evidence>
<dbReference type="PANTHER" id="PTHR46716:SF1">
    <property type="entry name" value="MITOGEN-ACTIVATED PROTEIN KINASE KINASE KINASE 7"/>
    <property type="match status" value="1"/>
</dbReference>
<dbReference type="GO" id="GO:0004709">
    <property type="term" value="F:MAP kinase kinase kinase activity"/>
    <property type="evidence" value="ECO:0007669"/>
    <property type="project" value="TreeGrafter"/>
</dbReference>
<keyword evidence="12" id="KW-1185">Reference proteome</keyword>
<dbReference type="GO" id="GO:0007254">
    <property type="term" value="P:JNK cascade"/>
    <property type="evidence" value="ECO:0007669"/>
    <property type="project" value="TreeGrafter"/>
</dbReference>
<dbReference type="InterPro" id="IPR017441">
    <property type="entry name" value="Protein_kinase_ATP_BS"/>
</dbReference>
<sequence length="451" mass="51133">MQPLSIDVTPSTSSALPAVDIKYDQVNYNEVFFNDFASVKRLGRGSYGTVVQGYYRGRPVAVKLVESDIDHHHVHNEAMILNSFKHENIIRLYATFYGQQSGLLLELMEGGSLHELLHQQKHIQYFSCHLIGWAQQVLAALSYLHSHGYVHRDLKPSNMLLTNDYITLKLCDFGTATELRTSMTNNRGSAAWMAPEVFRGKKYDQKCDIFSFGILLWEMTARRQPFDDNESNAYTILWQVSEGKRPPKLDCPDVVMDLMERCWHDKPYERPSVDEIAKEIDIICADIYPNRYMPLIDKTTGSQAFAHPPRNHDNFKMPPPYPVSPGVIIKLPPYEPITPSPPPIPPPPRINGHARTSSHDFNLYGRQQYSSQTSSGYGTAVDYHPMISPQHAPLPPPNPPVMSSEIGWRRSSEPPLSDNDNGYNTNRPPKKKKEGLRHFIGNIAGTISKHL</sequence>
<keyword evidence="4 7" id="KW-0547">Nucleotide-binding</keyword>
<dbReference type="AlphaFoldDB" id="A0A811JSK6"/>
<reference evidence="11" key="1">
    <citation type="submission" date="2020-09" db="EMBL/GenBank/DDBJ databases">
        <authorList>
            <person name="Kikuchi T."/>
        </authorList>
    </citation>
    <scope>NUCLEOTIDE SEQUENCE</scope>
    <source>
        <strain evidence="11">SH1</strain>
    </source>
</reference>
<dbReference type="GO" id="GO:0005524">
    <property type="term" value="F:ATP binding"/>
    <property type="evidence" value="ECO:0007669"/>
    <property type="project" value="UniProtKB-UniRule"/>
</dbReference>
<evidence type="ECO:0000256" key="4">
    <source>
        <dbReference type="ARBA" id="ARBA00022741"/>
    </source>
</evidence>
<evidence type="ECO:0000313" key="12">
    <source>
        <dbReference type="Proteomes" id="UP000614601"/>
    </source>
</evidence>
<organism evidence="11 12">
    <name type="scientific">Bursaphelenchus okinawaensis</name>
    <dbReference type="NCBI Taxonomy" id="465554"/>
    <lineage>
        <taxon>Eukaryota</taxon>
        <taxon>Metazoa</taxon>
        <taxon>Ecdysozoa</taxon>
        <taxon>Nematoda</taxon>
        <taxon>Chromadorea</taxon>
        <taxon>Rhabditida</taxon>
        <taxon>Tylenchina</taxon>
        <taxon>Tylenchomorpha</taxon>
        <taxon>Aphelenchoidea</taxon>
        <taxon>Aphelenchoididae</taxon>
        <taxon>Bursaphelenchus</taxon>
    </lineage>
</organism>
<dbReference type="PROSITE" id="PS00107">
    <property type="entry name" value="PROTEIN_KINASE_ATP"/>
    <property type="match status" value="1"/>
</dbReference>
<evidence type="ECO:0000256" key="8">
    <source>
        <dbReference type="RuleBase" id="RU000304"/>
    </source>
</evidence>
<keyword evidence="3" id="KW-0808">Transferase</keyword>
<feature type="binding site" evidence="7">
    <location>
        <position position="63"/>
    </location>
    <ligand>
        <name>ATP</name>
        <dbReference type="ChEBI" id="CHEBI:30616"/>
    </ligand>
</feature>
<evidence type="ECO:0000313" key="11">
    <source>
        <dbReference type="EMBL" id="CAD5206272.1"/>
    </source>
</evidence>
<dbReference type="Pfam" id="PF00069">
    <property type="entry name" value="Pkinase"/>
    <property type="match status" value="1"/>
</dbReference>
<feature type="region of interest" description="Disordered" evidence="9">
    <location>
        <begin position="370"/>
        <end position="433"/>
    </location>
</feature>
<evidence type="ECO:0000256" key="1">
    <source>
        <dbReference type="ARBA" id="ARBA00006529"/>
    </source>
</evidence>
<evidence type="ECO:0000256" key="2">
    <source>
        <dbReference type="ARBA" id="ARBA00022527"/>
    </source>
</evidence>
<comment type="caution">
    <text evidence="11">The sequence shown here is derived from an EMBL/GenBank/DDBJ whole genome shotgun (WGS) entry which is preliminary data.</text>
</comment>
<dbReference type="Proteomes" id="UP000614601">
    <property type="component" value="Unassembled WGS sequence"/>
</dbReference>
<feature type="compositionally biased region" description="Pro residues" evidence="9">
    <location>
        <begin position="338"/>
        <end position="349"/>
    </location>
</feature>
<dbReference type="InterPro" id="IPR011009">
    <property type="entry name" value="Kinase-like_dom_sf"/>
</dbReference>
<protein>
    <recommendedName>
        <fullName evidence="10">Protein kinase domain-containing protein</fullName>
    </recommendedName>
</protein>
<dbReference type="GO" id="GO:0043123">
    <property type="term" value="P:positive regulation of canonical NF-kappaB signal transduction"/>
    <property type="evidence" value="ECO:0007669"/>
    <property type="project" value="TreeGrafter"/>
</dbReference>
<accession>A0A811JSK6</accession>
<evidence type="ECO:0000259" key="10">
    <source>
        <dbReference type="PROSITE" id="PS50011"/>
    </source>
</evidence>
<feature type="domain" description="Protein kinase" evidence="10">
    <location>
        <begin position="36"/>
        <end position="296"/>
    </location>
</feature>
<evidence type="ECO:0000256" key="3">
    <source>
        <dbReference type="ARBA" id="ARBA00022679"/>
    </source>
</evidence>
<evidence type="ECO:0000256" key="9">
    <source>
        <dbReference type="SAM" id="MobiDB-lite"/>
    </source>
</evidence>
<dbReference type="PRINTS" id="PR00109">
    <property type="entry name" value="TYRKINASE"/>
</dbReference>
<evidence type="ECO:0000256" key="7">
    <source>
        <dbReference type="PROSITE-ProRule" id="PRU10141"/>
    </source>
</evidence>
<gene>
    <name evidence="11" type="ORF">BOKJ2_LOCUS956</name>
</gene>
<dbReference type="SUPFAM" id="SSF56112">
    <property type="entry name" value="Protein kinase-like (PK-like)"/>
    <property type="match status" value="1"/>
</dbReference>
<dbReference type="Gene3D" id="1.10.510.10">
    <property type="entry name" value="Transferase(Phosphotransferase) domain 1"/>
    <property type="match status" value="1"/>
</dbReference>
<dbReference type="GO" id="GO:0006955">
    <property type="term" value="P:immune response"/>
    <property type="evidence" value="ECO:0007669"/>
    <property type="project" value="TreeGrafter"/>
</dbReference>
<feature type="compositionally biased region" description="Low complexity" evidence="9">
    <location>
        <begin position="370"/>
        <end position="379"/>
    </location>
</feature>
<evidence type="ECO:0000256" key="6">
    <source>
        <dbReference type="ARBA" id="ARBA00022840"/>
    </source>
</evidence>
<proteinExistence type="inferred from homology"/>
<dbReference type="Gene3D" id="3.30.200.20">
    <property type="entry name" value="Phosphorylase Kinase, domain 1"/>
    <property type="match status" value="1"/>
</dbReference>
<dbReference type="OrthoDB" id="10013149at2759"/>
<keyword evidence="2 8" id="KW-0723">Serine/threonine-protein kinase</keyword>
<dbReference type="EMBL" id="CAJFDH010000001">
    <property type="protein sequence ID" value="CAD5206272.1"/>
    <property type="molecule type" value="Genomic_DNA"/>
</dbReference>
<dbReference type="PROSITE" id="PS50011">
    <property type="entry name" value="PROTEIN_KINASE_DOM"/>
    <property type="match status" value="1"/>
</dbReference>